<evidence type="ECO:0000256" key="2">
    <source>
        <dbReference type="ARBA" id="ARBA00005402"/>
    </source>
</evidence>
<feature type="transmembrane region" description="Helical" evidence="18">
    <location>
        <begin position="277"/>
        <end position="299"/>
    </location>
</feature>
<keyword evidence="3 18" id="KW-0444">Lipid biosynthesis</keyword>
<evidence type="ECO:0000256" key="5">
    <source>
        <dbReference type="ARBA" id="ARBA00022692"/>
    </source>
</evidence>
<evidence type="ECO:0000256" key="13">
    <source>
        <dbReference type="ARBA" id="ARBA00023136"/>
    </source>
</evidence>
<keyword evidence="9 18" id="KW-1133">Transmembrane helix</keyword>
<dbReference type="Proteomes" id="UP000326198">
    <property type="component" value="Unassembled WGS sequence"/>
</dbReference>
<dbReference type="EMBL" id="ML736262">
    <property type="protein sequence ID" value="KAE8375354.1"/>
    <property type="molecule type" value="Genomic_DNA"/>
</dbReference>
<dbReference type="GO" id="GO:0006695">
    <property type="term" value="P:cholesterol biosynthetic process"/>
    <property type="evidence" value="ECO:0007669"/>
    <property type="project" value="UniProtKB-KW"/>
</dbReference>
<dbReference type="GO" id="GO:0047598">
    <property type="term" value="F:7-dehydrocholesterol reductase activity"/>
    <property type="evidence" value="ECO:0007669"/>
    <property type="project" value="UniProtKB-EC"/>
</dbReference>
<dbReference type="OrthoDB" id="5326588at2759"/>
<evidence type="ECO:0000313" key="20">
    <source>
        <dbReference type="Proteomes" id="UP000326198"/>
    </source>
</evidence>
<feature type="transmembrane region" description="Helical" evidence="18">
    <location>
        <begin position="208"/>
        <end position="227"/>
    </location>
</feature>
<evidence type="ECO:0000256" key="6">
    <source>
        <dbReference type="ARBA" id="ARBA00022778"/>
    </source>
</evidence>
<dbReference type="InterPro" id="IPR001171">
    <property type="entry name" value="ERG24_DHCR-like"/>
</dbReference>
<feature type="transmembrane region" description="Helical" evidence="18">
    <location>
        <begin position="125"/>
        <end position="142"/>
    </location>
</feature>
<dbReference type="EC" id="1.3.1.21" evidence="16"/>
<keyword evidence="5 18" id="KW-0812">Transmembrane</keyword>
<keyword evidence="14 18" id="KW-1207">Sterol metabolism</keyword>
<evidence type="ECO:0000256" key="14">
    <source>
        <dbReference type="ARBA" id="ARBA00023166"/>
    </source>
</evidence>
<sequence>MLNLFLIIALPAIFGIWWIALEFHDCSIWEALRHVASDPDILLGCYQPPRLPVAFYFSIWIAFQATLFTILPGTISMGQPTPAGELLSYKLNGFKCWLVTVLTILLLWAAGVVDLHFIALNWRDFLSASAYYAWILAVLAVFKAHWTPSHLLDREFSGNIFTDMYNGIELNPRIGKYWDVKLFHNGHCAMTGWTLIDLSFIALQYEKYGFITNSILIVSFIRAVVSVDFLWNEDWYLRSIDICEEPFGFYFTFGSGFFLHFMYTLQSQYLVRHPVSLSHGTAIFLLLLGGTGYGIYYLASDQKNAVRRTQGNCIVGSKRAKCIKAQFVTKDGVTQESLLIRSGLWGVVRHPNYVGALLMTLAMGGVCGCDSLLPWTESIFAAVFLVMRSLRVDAKCARKYGQSWNLYREKVRWNLIPGVF</sequence>
<comment type="similarity">
    <text evidence="2 18">Belongs to the ERG4/ERG24 family.</text>
</comment>
<keyword evidence="15 18" id="KW-0753">Steroid metabolism</keyword>
<feature type="transmembrane region" description="Helical" evidence="18">
    <location>
        <begin position="247"/>
        <end position="265"/>
    </location>
</feature>
<evidence type="ECO:0000256" key="4">
    <source>
        <dbReference type="ARBA" id="ARBA00022548"/>
    </source>
</evidence>
<dbReference type="AlphaFoldDB" id="A0A5N7AZY5"/>
<keyword evidence="11 18" id="KW-0756">Sterol biosynthesis</keyword>
<name>A0A5N7AZY5_9EURO</name>
<evidence type="ECO:0000256" key="12">
    <source>
        <dbReference type="ARBA" id="ARBA00023098"/>
    </source>
</evidence>
<keyword evidence="12 18" id="KW-0443">Lipid metabolism</keyword>
<feature type="transmembrane region" description="Helical" evidence="18">
    <location>
        <begin position="53"/>
        <end position="75"/>
    </location>
</feature>
<evidence type="ECO:0000256" key="16">
    <source>
        <dbReference type="ARBA" id="ARBA00038851"/>
    </source>
</evidence>
<dbReference type="Gene3D" id="1.20.120.1630">
    <property type="match status" value="1"/>
</dbReference>
<feature type="transmembrane region" description="Helical" evidence="18">
    <location>
        <begin position="96"/>
        <end position="119"/>
    </location>
</feature>
<keyword evidence="4" id="KW-0153">Cholesterol metabolism</keyword>
<evidence type="ECO:0000256" key="11">
    <source>
        <dbReference type="ARBA" id="ARBA00023011"/>
    </source>
</evidence>
<dbReference type="Pfam" id="PF01222">
    <property type="entry name" value="ERG4_ERG24"/>
    <property type="match status" value="1"/>
</dbReference>
<evidence type="ECO:0000256" key="3">
    <source>
        <dbReference type="ARBA" id="ARBA00022516"/>
    </source>
</evidence>
<dbReference type="GO" id="GO:0016132">
    <property type="term" value="P:brassinosteroid biosynthetic process"/>
    <property type="evidence" value="ECO:0007669"/>
    <property type="project" value="TreeGrafter"/>
</dbReference>
<dbReference type="PANTHER" id="PTHR21257:SF38">
    <property type="entry name" value="7-DEHYDROCHOLESTEROL REDUCTASE"/>
    <property type="match status" value="1"/>
</dbReference>
<proteinExistence type="inferred from homology"/>
<dbReference type="PANTHER" id="PTHR21257">
    <property type="entry name" value="DELTA(14)-STEROL REDUCTASE"/>
    <property type="match status" value="1"/>
</dbReference>
<evidence type="ECO:0000256" key="7">
    <source>
        <dbReference type="ARBA" id="ARBA00022857"/>
    </source>
</evidence>
<accession>A0A5N7AZY5</accession>
<organism evidence="19 20">
    <name type="scientific">Aspergillus bertholletiae</name>
    <dbReference type="NCBI Taxonomy" id="1226010"/>
    <lineage>
        <taxon>Eukaryota</taxon>
        <taxon>Fungi</taxon>
        <taxon>Dikarya</taxon>
        <taxon>Ascomycota</taxon>
        <taxon>Pezizomycotina</taxon>
        <taxon>Eurotiomycetes</taxon>
        <taxon>Eurotiomycetidae</taxon>
        <taxon>Eurotiales</taxon>
        <taxon>Aspergillaceae</taxon>
        <taxon>Aspergillus</taxon>
        <taxon>Aspergillus subgen. Circumdati</taxon>
    </lineage>
</organism>
<dbReference type="GO" id="GO:0005789">
    <property type="term" value="C:endoplasmic reticulum membrane"/>
    <property type="evidence" value="ECO:0007669"/>
    <property type="project" value="TreeGrafter"/>
</dbReference>
<keyword evidence="20" id="KW-1185">Reference proteome</keyword>
<gene>
    <name evidence="19" type="ORF">BDV26DRAFT_295097</name>
</gene>
<evidence type="ECO:0000256" key="18">
    <source>
        <dbReference type="RuleBase" id="RU369120"/>
    </source>
</evidence>
<keyword evidence="10 18" id="KW-0560">Oxidoreductase</keyword>
<keyword evidence="13 18" id="KW-0472">Membrane</keyword>
<reference evidence="19 20" key="1">
    <citation type="submission" date="2019-04" db="EMBL/GenBank/DDBJ databases">
        <title>Friends and foes A comparative genomics studyof 23 Aspergillus species from section Flavi.</title>
        <authorList>
            <consortium name="DOE Joint Genome Institute"/>
            <person name="Kjaerbolling I."/>
            <person name="Vesth T."/>
            <person name="Frisvad J.C."/>
            <person name="Nybo J.L."/>
            <person name="Theobald S."/>
            <person name="Kildgaard S."/>
            <person name="Isbrandt T."/>
            <person name="Kuo A."/>
            <person name="Sato A."/>
            <person name="Lyhne E.K."/>
            <person name="Kogle M.E."/>
            <person name="Wiebenga A."/>
            <person name="Kun R.S."/>
            <person name="Lubbers R.J."/>
            <person name="Makela M.R."/>
            <person name="Barry K."/>
            <person name="Chovatia M."/>
            <person name="Clum A."/>
            <person name="Daum C."/>
            <person name="Haridas S."/>
            <person name="He G."/>
            <person name="LaButti K."/>
            <person name="Lipzen A."/>
            <person name="Mondo S."/>
            <person name="Riley R."/>
            <person name="Salamov A."/>
            <person name="Simmons B.A."/>
            <person name="Magnuson J.K."/>
            <person name="Henrissat B."/>
            <person name="Mortensen U.H."/>
            <person name="Larsen T.O."/>
            <person name="Devries R.P."/>
            <person name="Grigoriev I.V."/>
            <person name="Machida M."/>
            <person name="Baker S.E."/>
            <person name="Andersen M.R."/>
        </authorList>
    </citation>
    <scope>NUCLEOTIDE SEQUENCE [LARGE SCALE GENOMIC DNA]</scope>
    <source>
        <strain evidence="19 20">IBT 29228</strain>
    </source>
</reference>
<protein>
    <recommendedName>
        <fullName evidence="16">7-dehydrocholesterol reductase</fullName>
        <ecNumber evidence="16">1.3.1.21</ecNumber>
    </recommendedName>
    <alternativeName>
        <fullName evidence="17">Sterol Delta(7)-reductase</fullName>
    </alternativeName>
</protein>
<evidence type="ECO:0000256" key="9">
    <source>
        <dbReference type="ARBA" id="ARBA00022989"/>
    </source>
</evidence>
<comment type="caution">
    <text evidence="18">Lacks conserved residue(s) required for the propagation of feature annotation.</text>
</comment>
<evidence type="ECO:0000256" key="1">
    <source>
        <dbReference type="ARBA" id="ARBA00004141"/>
    </source>
</evidence>
<evidence type="ECO:0000256" key="15">
    <source>
        <dbReference type="ARBA" id="ARBA00023221"/>
    </source>
</evidence>
<evidence type="ECO:0000256" key="17">
    <source>
        <dbReference type="ARBA" id="ARBA00042688"/>
    </source>
</evidence>
<keyword evidence="8 18" id="KW-0752">Steroid biosynthesis</keyword>
<comment type="subcellular location">
    <subcellularLocation>
        <location evidence="1">Membrane</location>
        <topology evidence="1">Multi-pass membrane protein</topology>
    </subcellularLocation>
</comment>
<evidence type="ECO:0000256" key="8">
    <source>
        <dbReference type="ARBA" id="ARBA00022955"/>
    </source>
</evidence>
<keyword evidence="7" id="KW-0521">NADP</keyword>
<keyword evidence="6" id="KW-0152">Cholesterol biosynthesis</keyword>
<evidence type="ECO:0000313" key="19">
    <source>
        <dbReference type="EMBL" id="KAE8375354.1"/>
    </source>
</evidence>
<evidence type="ECO:0000256" key="10">
    <source>
        <dbReference type="ARBA" id="ARBA00023002"/>
    </source>
</evidence>